<accession>Q6ZLD5</accession>
<reference evidence="2" key="2">
    <citation type="submission" date="2001-07" db="EMBL/GenBank/DDBJ databases">
        <title>Oryza sativa nipponbare(GA3) genomic DNA, chromosome 7, BAC clone:OJ1361_E02.</title>
        <authorList>
            <person name="Sasaki T."/>
            <person name="Matsumoto T."/>
            <person name="Yamamoto K."/>
        </authorList>
    </citation>
    <scope>NUCLEOTIDE SEQUENCE</scope>
</reference>
<protein>
    <submittedName>
        <fullName evidence="1">Uncharacterized protein</fullName>
    </submittedName>
</protein>
<dbReference type="EMBL" id="AP003826">
    <property type="protein sequence ID" value="BAD30333.1"/>
    <property type="molecule type" value="Genomic_DNA"/>
</dbReference>
<dbReference type="AlphaFoldDB" id="Q6ZLD5"/>
<dbReference type="Proteomes" id="UP000000763">
    <property type="component" value="Chromosome 7"/>
</dbReference>
<evidence type="ECO:0000313" key="3">
    <source>
        <dbReference type="Proteomes" id="UP000000763"/>
    </source>
</evidence>
<name>Q6ZLD5_ORYSJ</name>
<evidence type="ECO:0000313" key="1">
    <source>
        <dbReference type="EMBL" id="BAC83030.1"/>
    </source>
</evidence>
<proteinExistence type="predicted"/>
<sequence>MNIPTILPDDEKQLEVLNLCKFVLTVLMAVRSPEQRQPGLAQPPLPSFEI</sequence>
<reference evidence="3" key="4">
    <citation type="journal article" date="2008" name="Nucleic Acids Res.">
        <title>The rice annotation project database (RAP-DB): 2008 update.</title>
        <authorList>
            <consortium name="The rice annotation project (RAP)"/>
        </authorList>
    </citation>
    <scope>GENOME REANNOTATION</scope>
    <source>
        <strain evidence="3">cv. Nipponbare</strain>
    </source>
</reference>
<organism evidence="1 3">
    <name type="scientific">Oryza sativa subsp. japonica</name>
    <name type="common">Rice</name>
    <dbReference type="NCBI Taxonomy" id="39947"/>
    <lineage>
        <taxon>Eukaryota</taxon>
        <taxon>Viridiplantae</taxon>
        <taxon>Streptophyta</taxon>
        <taxon>Embryophyta</taxon>
        <taxon>Tracheophyta</taxon>
        <taxon>Spermatophyta</taxon>
        <taxon>Magnoliopsida</taxon>
        <taxon>Liliopsida</taxon>
        <taxon>Poales</taxon>
        <taxon>Poaceae</taxon>
        <taxon>BOP clade</taxon>
        <taxon>Oryzoideae</taxon>
        <taxon>Oryzeae</taxon>
        <taxon>Oryzinae</taxon>
        <taxon>Oryza</taxon>
        <taxon>Oryza sativa</taxon>
    </lineage>
</organism>
<dbReference type="EMBL" id="AP003800">
    <property type="protein sequence ID" value="BAC83030.1"/>
    <property type="molecule type" value="Genomic_DNA"/>
</dbReference>
<gene>
    <name evidence="2" type="primary">OJ1361_E02.122</name>
    <name evidence="1" type="ORF">OJ1014_E09.4</name>
</gene>
<reference evidence="1" key="1">
    <citation type="submission" date="2001-07" db="EMBL/GenBank/DDBJ databases">
        <title>Oryza sativa nipponbare(GA3) genomic DNA, chromosome 7, BAC clone:OJ1014_E09.</title>
        <authorList>
            <person name="Sasaki T."/>
            <person name="Matsumoto T."/>
            <person name="Yamamoto K."/>
        </authorList>
    </citation>
    <scope>NUCLEOTIDE SEQUENCE</scope>
</reference>
<reference evidence="3" key="3">
    <citation type="journal article" date="2005" name="Nature">
        <title>The map-based sequence of the rice genome.</title>
        <authorList>
            <consortium name="International rice genome sequencing project (IRGSP)"/>
            <person name="Matsumoto T."/>
            <person name="Wu J."/>
            <person name="Kanamori H."/>
            <person name="Katayose Y."/>
            <person name="Fujisawa M."/>
            <person name="Namiki N."/>
            <person name="Mizuno H."/>
            <person name="Yamamoto K."/>
            <person name="Antonio B.A."/>
            <person name="Baba T."/>
            <person name="Sakata K."/>
            <person name="Nagamura Y."/>
            <person name="Aoki H."/>
            <person name="Arikawa K."/>
            <person name="Arita K."/>
            <person name="Bito T."/>
            <person name="Chiden Y."/>
            <person name="Fujitsuka N."/>
            <person name="Fukunaka R."/>
            <person name="Hamada M."/>
            <person name="Harada C."/>
            <person name="Hayashi A."/>
            <person name="Hijishita S."/>
            <person name="Honda M."/>
            <person name="Hosokawa S."/>
            <person name="Ichikawa Y."/>
            <person name="Idonuma A."/>
            <person name="Iijima M."/>
            <person name="Ikeda M."/>
            <person name="Ikeno M."/>
            <person name="Ito K."/>
            <person name="Ito S."/>
            <person name="Ito T."/>
            <person name="Ito Y."/>
            <person name="Ito Y."/>
            <person name="Iwabuchi A."/>
            <person name="Kamiya K."/>
            <person name="Karasawa W."/>
            <person name="Kurita K."/>
            <person name="Katagiri S."/>
            <person name="Kikuta A."/>
            <person name="Kobayashi H."/>
            <person name="Kobayashi N."/>
            <person name="Machita K."/>
            <person name="Maehara T."/>
            <person name="Masukawa M."/>
            <person name="Mizubayashi T."/>
            <person name="Mukai Y."/>
            <person name="Nagasaki H."/>
            <person name="Nagata Y."/>
            <person name="Naito S."/>
            <person name="Nakashima M."/>
            <person name="Nakama Y."/>
            <person name="Nakamichi Y."/>
            <person name="Nakamura M."/>
            <person name="Meguro A."/>
            <person name="Negishi M."/>
            <person name="Ohta I."/>
            <person name="Ohta T."/>
            <person name="Okamoto M."/>
            <person name="Ono N."/>
            <person name="Saji S."/>
            <person name="Sakaguchi M."/>
            <person name="Sakai K."/>
            <person name="Shibata M."/>
            <person name="Shimokawa T."/>
            <person name="Song J."/>
            <person name="Takazaki Y."/>
            <person name="Terasawa K."/>
            <person name="Tsugane M."/>
            <person name="Tsuji K."/>
            <person name="Ueda S."/>
            <person name="Waki K."/>
            <person name="Yamagata H."/>
            <person name="Yamamoto M."/>
            <person name="Yamamoto S."/>
            <person name="Yamane H."/>
            <person name="Yoshiki S."/>
            <person name="Yoshihara R."/>
            <person name="Yukawa K."/>
            <person name="Zhong H."/>
            <person name="Yano M."/>
            <person name="Yuan Q."/>
            <person name="Ouyang S."/>
            <person name="Liu J."/>
            <person name="Jones K.M."/>
            <person name="Gansberger K."/>
            <person name="Moffat K."/>
            <person name="Hill J."/>
            <person name="Bera J."/>
            <person name="Fadrosh D."/>
            <person name="Jin S."/>
            <person name="Johri S."/>
            <person name="Kim M."/>
            <person name="Overton L."/>
            <person name="Reardon M."/>
            <person name="Tsitrin T."/>
            <person name="Vuong H."/>
            <person name="Weaver B."/>
            <person name="Ciecko A."/>
            <person name="Tallon L."/>
            <person name="Jackson J."/>
            <person name="Pai G."/>
            <person name="Aken S.V."/>
            <person name="Utterback T."/>
            <person name="Reidmuller S."/>
            <person name="Feldblyum T."/>
            <person name="Hsiao J."/>
            <person name="Zismann V."/>
            <person name="Iobst S."/>
            <person name="de Vazeille A.R."/>
            <person name="Buell C.R."/>
            <person name="Ying K."/>
            <person name="Li Y."/>
            <person name="Lu T."/>
            <person name="Huang Y."/>
            <person name="Zhao Q."/>
            <person name="Feng Q."/>
            <person name="Zhang L."/>
            <person name="Zhu J."/>
            <person name="Weng Q."/>
            <person name="Mu J."/>
            <person name="Lu Y."/>
            <person name="Fan D."/>
            <person name="Liu Y."/>
            <person name="Guan J."/>
            <person name="Zhang Y."/>
            <person name="Yu S."/>
            <person name="Liu X."/>
            <person name="Zhang Y."/>
            <person name="Hong G."/>
            <person name="Han B."/>
            <person name="Choisne N."/>
            <person name="Demange N."/>
            <person name="Orjeda G."/>
            <person name="Samain S."/>
            <person name="Cattolico L."/>
            <person name="Pelletier E."/>
            <person name="Couloux A."/>
            <person name="Segurens B."/>
            <person name="Wincker P."/>
            <person name="D'Hont A."/>
            <person name="Scarpelli C."/>
            <person name="Weissenbach J."/>
            <person name="Salanoubat M."/>
            <person name="Quetier F."/>
            <person name="Yu Y."/>
            <person name="Kim H.R."/>
            <person name="Rambo T."/>
            <person name="Currie J."/>
            <person name="Collura K."/>
            <person name="Luo M."/>
            <person name="Yang T."/>
            <person name="Ammiraju J.S.S."/>
            <person name="Engler F."/>
            <person name="Soderlund C."/>
            <person name="Wing R.A."/>
            <person name="Palmer L.E."/>
            <person name="de la Bastide M."/>
            <person name="Spiegel L."/>
            <person name="Nascimento L."/>
            <person name="Zutavern T."/>
            <person name="O'Shaughnessy A."/>
            <person name="Dike S."/>
            <person name="Dedhia N."/>
            <person name="Preston R."/>
            <person name="Balija V."/>
            <person name="McCombie W.R."/>
            <person name="Chow T."/>
            <person name="Chen H."/>
            <person name="Chung M."/>
            <person name="Chen C."/>
            <person name="Shaw J."/>
            <person name="Wu H."/>
            <person name="Hsiao K."/>
            <person name="Chao Y."/>
            <person name="Chu M."/>
            <person name="Cheng C."/>
            <person name="Hour A."/>
            <person name="Lee P."/>
            <person name="Lin S."/>
            <person name="Lin Y."/>
            <person name="Liou J."/>
            <person name="Liu S."/>
            <person name="Hsing Y."/>
            <person name="Raghuvanshi S."/>
            <person name="Mohanty A."/>
            <person name="Bharti A.K."/>
            <person name="Gaur A."/>
            <person name="Gupta V."/>
            <person name="Kumar D."/>
            <person name="Ravi V."/>
            <person name="Vij S."/>
            <person name="Kapur A."/>
            <person name="Khurana P."/>
            <person name="Khurana P."/>
            <person name="Khurana J.P."/>
            <person name="Tyagi A.K."/>
            <person name="Gaikwad K."/>
            <person name="Singh A."/>
            <person name="Dalal V."/>
            <person name="Srivastava S."/>
            <person name="Dixit A."/>
            <person name="Pal A.K."/>
            <person name="Ghazi I.A."/>
            <person name="Yadav M."/>
            <person name="Pandit A."/>
            <person name="Bhargava A."/>
            <person name="Sureshbabu K."/>
            <person name="Batra K."/>
            <person name="Sharma T.R."/>
            <person name="Mohapatra T."/>
            <person name="Singh N.K."/>
            <person name="Messing J."/>
            <person name="Nelson A.B."/>
            <person name="Fuks G."/>
            <person name="Kavchok S."/>
            <person name="Keizer G."/>
            <person name="Linton E."/>
            <person name="Llaca V."/>
            <person name="Song R."/>
            <person name="Tanyolac B."/>
            <person name="Young S."/>
            <person name="Ho-Il K."/>
            <person name="Hahn J.H."/>
            <person name="Sangsakoo G."/>
            <person name="Vanavichit A."/>
            <person name="de Mattos Luiz.A.T."/>
            <person name="Zimmer P.D."/>
            <person name="Malone G."/>
            <person name="Dellagostin O."/>
            <person name="de Oliveira A.C."/>
            <person name="Bevan M."/>
            <person name="Bancroft I."/>
            <person name="Minx P."/>
            <person name="Cordum H."/>
            <person name="Wilson R."/>
            <person name="Cheng Z."/>
            <person name="Jin W."/>
            <person name="Jiang J."/>
            <person name="Leong S.A."/>
            <person name="Iwama H."/>
            <person name="Gojobori T."/>
            <person name="Itoh T."/>
            <person name="Niimura Y."/>
            <person name="Fujii Y."/>
            <person name="Habara T."/>
            <person name="Sakai H."/>
            <person name="Sato Y."/>
            <person name="Wilson G."/>
            <person name="Kumar K."/>
            <person name="McCouch S."/>
            <person name="Juretic N."/>
            <person name="Hoen D."/>
            <person name="Wright S."/>
            <person name="Bruskiewich R."/>
            <person name="Bureau T."/>
            <person name="Miyao A."/>
            <person name="Hirochika H."/>
            <person name="Nishikawa T."/>
            <person name="Kadowaki K."/>
            <person name="Sugiura M."/>
            <person name="Burr B."/>
            <person name="Sasaki T."/>
        </authorList>
    </citation>
    <scope>NUCLEOTIDE SEQUENCE [LARGE SCALE GENOMIC DNA]</scope>
    <source>
        <strain evidence="3">cv. Nipponbare</strain>
    </source>
</reference>
<evidence type="ECO:0000313" key="2">
    <source>
        <dbReference type="EMBL" id="BAD30333.1"/>
    </source>
</evidence>